<dbReference type="EMBL" id="QRMI01000022">
    <property type="protein sequence ID" value="RHJ60493.1"/>
    <property type="molecule type" value="Genomic_DNA"/>
</dbReference>
<dbReference type="SMART" id="SM00448">
    <property type="entry name" value="REC"/>
    <property type="match status" value="1"/>
</dbReference>
<comment type="caution">
    <text evidence="6">The sequence shown here is derived from an EMBL/GenBank/DDBJ whole genome shotgun (WGS) entry which is preliminary data.</text>
</comment>
<comment type="function">
    <text evidence="3">May play the central regulatory role in sporulation. It may be an element of the effector pathway responsible for the activation of sporulation genes in response to nutritional stress. Spo0A may act in concert with spo0H (a sigma factor) to control the expression of some genes that are critical to the sporulation process.</text>
</comment>
<reference evidence="6 7" key="1">
    <citation type="submission" date="2018-08" db="EMBL/GenBank/DDBJ databases">
        <title>A genome reference for cultivated species of the human gut microbiota.</title>
        <authorList>
            <person name="Zou Y."/>
            <person name="Xue W."/>
            <person name="Luo G."/>
        </authorList>
    </citation>
    <scope>NUCLEOTIDE SEQUENCE [LARGE SCALE GENOMIC DNA]</scope>
    <source>
        <strain evidence="6 7">AM09-9</strain>
    </source>
</reference>
<evidence type="ECO:0000256" key="3">
    <source>
        <dbReference type="ARBA" id="ARBA00024867"/>
    </source>
</evidence>
<dbReference type="AlphaFoldDB" id="A0A415D394"/>
<evidence type="ECO:0000313" key="7">
    <source>
        <dbReference type="Proteomes" id="UP000285832"/>
    </source>
</evidence>
<accession>A0A415D394</accession>
<evidence type="ECO:0000256" key="2">
    <source>
        <dbReference type="ARBA" id="ARBA00022553"/>
    </source>
</evidence>
<feature type="modified residue" description="4-aspartylphosphate" evidence="4">
    <location>
        <position position="62"/>
    </location>
</feature>
<dbReference type="InterPro" id="IPR011006">
    <property type="entry name" value="CheY-like_superfamily"/>
</dbReference>
<evidence type="ECO:0000259" key="5">
    <source>
        <dbReference type="PROSITE" id="PS50110"/>
    </source>
</evidence>
<evidence type="ECO:0000313" key="6">
    <source>
        <dbReference type="EMBL" id="RHJ60493.1"/>
    </source>
</evidence>
<dbReference type="SUPFAM" id="SSF52172">
    <property type="entry name" value="CheY-like"/>
    <property type="match status" value="1"/>
</dbReference>
<dbReference type="CDD" id="cd17546">
    <property type="entry name" value="REC_hyHK_CKI1_RcsC-like"/>
    <property type="match status" value="1"/>
</dbReference>
<dbReference type="Gene3D" id="3.40.50.2300">
    <property type="match status" value="1"/>
</dbReference>
<organism evidence="6 7">
    <name type="scientific">[Ruminococcus] lactaris</name>
    <dbReference type="NCBI Taxonomy" id="46228"/>
    <lineage>
        <taxon>Bacteria</taxon>
        <taxon>Bacillati</taxon>
        <taxon>Bacillota</taxon>
        <taxon>Clostridia</taxon>
        <taxon>Lachnospirales</taxon>
        <taxon>Lachnospiraceae</taxon>
        <taxon>Mediterraneibacter</taxon>
    </lineage>
</organism>
<dbReference type="RefSeq" id="WP_023923118.1">
    <property type="nucleotide sequence ID" value="NZ_JAQDJO010000026.1"/>
</dbReference>
<protein>
    <recommendedName>
        <fullName evidence="1">Stage 0 sporulation protein A homolog</fullName>
    </recommendedName>
</protein>
<evidence type="ECO:0000256" key="4">
    <source>
        <dbReference type="PROSITE-ProRule" id="PRU00169"/>
    </source>
</evidence>
<dbReference type="PROSITE" id="PS50110">
    <property type="entry name" value="RESPONSE_REGULATORY"/>
    <property type="match status" value="1"/>
</dbReference>
<feature type="domain" description="Response regulatory" evidence="5">
    <location>
        <begin position="1"/>
        <end position="131"/>
    </location>
</feature>
<dbReference type="InterPro" id="IPR001789">
    <property type="entry name" value="Sig_transdc_resp-reg_receiver"/>
</dbReference>
<dbReference type="PANTHER" id="PTHR45339">
    <property type="entry name" value="HYBRID SIGNAL TRANSDUCTION HISTIDINE KINASE J"/>
    <property type="match status" value="1"/>
</dbReference>
<sequence>MELRDFEIKQRNDRAMKAVEKYGTELLYKLIYYDGVYSAWSSDCSYECRSIADGYYDLILMDVQMPRMNGYDATRQIRKLRDQKKVSIPVIAMTVNAFEEDRNEAFAAGMDEHVAKPVEIKKLMNKIVKYIRK</sequence>
<gene>
    <name evidence="6" type="ORF">DW116_09365</name>
</gene>
<dbReference type="Pfam" id="PF00072">
    <property type="entry name" value="Response_reg"/>
    <property type="match status" value="1"/>
</dbReference>
<proteinExistence type="predicted"/>
<keyword evidence="2 4" id="KW-0597">Phosphoprotein</keyword>
<dbReference type="PANTHER" id="PTHR45339:SF3">
    <property type="entry name" value="HISTIDINE KINASE"/>
    <property type="match status" value="1"/>
</dbReference>
<dbReference type="Proteomes" id="UP000285832">
    <property type="component" value="Unassembled WGS sequence"/>
</dbReference>
<dbReference type="GO" id="GO:0000160">
    <property type="term" value="P:phosphorelay signal transduction system"/>
    <property type="evidence" value="ECO:0007669"/>
    <property type="project" value="InterPro"/>
</dbReference>
<evidence type="ECO:0000256" key="1">
    <source>
        <dbReference type="ARBA" id="ARBA00018672"/>
    </source>
</evidence>
<name>A0A415D394_9FIRM</name>